<dbReference type="GO" id="GO:0009116">
    <property type="term" value="P:nucleoside metabolic process"/>
    <property type="evidence" value="ECO:0007669"/>
    <property type="project" value="InterPro"/>
</dbReference>
<dbReference type="eggNOG" id="KOG1840">
    <property type="taxonomic scope" value="Eukaryota"/>
</dbReference>
<dbReference type="InParanoid" id="I1RV82"/>
<evidence type="ECO:0000313" key="2">
    <source>
        <dbReference type="EMBL" id="CEF76416.1"/>
    </source>
</evidence>
<protein>
    <submittedName>
        <fullName evidence="2">Chromosome 2, complete genome</fullName>
    </submittedName>
</protein>
<dbReference type="VEuPathDB" id="FungiDB:FGRAMPH1_01G09227"/>
<feature type="compositionally biased region" description="Acidic residues" evidence="1">
    <location>
        <begin position="85"/>
        <end position="94"/>
    </location>
</feature>
<gene>
    <name evidence="3" type="primary">FG08147.1</name>
    <name evidence="2" type="ORF">FGRAMPH1_01T09227</name>
</gene>
<reference evidence="3 4" key="2">
    <citation type="journal article" date="2010" name="Nature">
        <title>Comparative genomics reveals mobile pathogenicity chromosomes in Fusarium.</title>
        <authorList>
            <person name="Ma L.J."/>
            <person name="van der Does H.C."/>
            <person name="Borkovich K.A."/>
            <person name="Coleman J.J."/>
            <person name="Daboussi M.J."/>
            <person name="Di Pietro A."/>
            <person name="Dufresne M."/>
            <person name="Freitag M."/>
            <person name="Grabherr M."/>
            <person name="Henrissat B."/>
            <person name="Houterman P.M."/>
            <person name="Kang S."/>
            <person name="Shim W.B."/>
            <person name="Woloshuk C."/>
            <person name="Xie X."/>
            <person name="Xu J.R."/>
            <person name="Antoniw J."/>
            <person name="Baker S.E."/>
            <person name="Bluhm B.H."/>
            <person name="Breakspear A."/>
            <person name="Brown D.W."/>
            <person name="Butchko R.A."/>
            <person name="Chapman S."/>
            <person name="Coulson R."/>
            <person name="Coutinho P.M."/>
            <person name="Danchin E.G."/>
            <person name="Diener A."/>
            <person name="Gale L.R."/>
            <person name="Gardiner D.M."/>
            <person name="Goff S."/>
            <person name="Hammond-Kosack K.E."/>
            <person name="Hilburn K."/>
            <person name="Hua-Van A."/>
            <person name="Jonkers W."/>
            <person name="Kazan K."/>
            <person name="Kodira C.D."/>
            <person name="Koehrsen M."/>
            <person name="Kumar L."/>
            <person name="Lee Y.H."/>
            <person name="Li L."/>
            <person name="Manners J.M."/>
            <person name="Miranda-Saavedra D."/>
            <person name="Mukherjee M."/>
            <person name="Park G."/>
            <person name="Park J."/>
            <person name="Park S.Y."/>
            <person name="Proctor R.H."/>
            <person name="Regev A."/>
            <person name="Ruiz-Roldan M.C."/>
            <person name="Sain D."/>
            <person name="Sakthikumar S."/>
            <person name="Sykes S."/>
            <person name="Schwartz D.C."/>
            <person name="Turgeon B.G."/>
            <person name="Wapinski I."/>
            <person name="Yoder O."/>
            <person name="Young S."/>
            <person name="Zeng Q."/>
            <person name="Zhou S."/>
            <person name="Galagan J."/>
            <person name="Cuomo C.A."/>
            <person name="Kistler H.C."/>
            <person name="Rep M."/>
        </authorList>
    </citation>
    <scope>GENOME REANNOTATION</scope>
    <source>
        <strain evidence="4">ATCC MYA-4620 / CBS 123657 / FGSC 9075 / NRRL 31084 / PH-1</strain>
        <strain evidence="3">PH-1 / ATCC MYA-4620 / FGSC 9075 / NRRL 31084</strain>
    </source>
</reference>
<dbReference type="SMR" id="I1RV82"/>
<dbReference type="PANTHER" id="PTHR46082">
    <property type="entry name" value="ATP/GTP-BINDING PROTEIN-RELATED"/>
    <property type="match status" value="1"/>
</dbReference>
<dbReference type="Proteomes" id="UP000070720">
    <property type="component" value="Chromosome 2"/>
</dbReference>
<evidence type="ECO:0000313" key="3">
    <source>
        <dbReference type="EnsemblFungi" id="CEF76416"/>
    </source>
</evidence>
<keyword evidence="4" id="KW-1185">Reference proteome</keyword>
<proteinExistence type="predicted"/>
<dbReference type="SUPFAM" id="SSF52540">
    <property type="entry name" value="P-loop containing nucleoside triphosphate hydrolases"/>
    <property type="match status" value="1"/>
</dbReference>
<organism evidence="2 4">
    <name type="scientific">Gibberella zeae (strain ATCC MYA-4620 / CBS 123657 / FGSC 9075 / NRRL 31084 / PH-1)</name>
    <name type="common">Wheat head blight fungus</name>
    <name type="synonym">Fusarium graminearum</name>
    <dbReference type="NCBI Taxonomy" id="229533"/>
    <lineage>
        <taxon>Eukaryota</taxon>
        <taxon>Fungi</taxon>
        <taxon>Dikarya</taxon>
        <taxon>Ascomycota</taxon>
        <taxon>Pezizomycotina</taxon>
        <taxon>Sordariomycetes</taxon>
        <taxon>Hypocreomycetidae</taxon>
        <taxon>Hypocreales</taxon>
        <taxon>Nectriaceae</taxon>
        <taxon>Fusarium</taxon>
    </lineage>
</organism>
<dbReference type="InterPro" id="IPR027417">
    <property type="entry name" value="P-loop_NTPase"/>
</dbReference>
<accession>A0A098DEQ2</accession>
<dbReference type="OrthoDB" id="626167at2759"/>
<sequence length="1077" mass="121955">MSHQIFITTISDATRQCAIAFSDIILRAASGQEIPDLAMLKEQHARFSIWAEDLGVSPENSPIPDQPEQTNDEDEYSSDSSLGMSDDEDTESELELATESHFATNKHTQVIGEIISHLYRFNSIVKQPNLHIEDHKMNRWALEEGQQLDHHLEGLELYMSCSLESDFPTLQAFLRDRLINTVIQRRKRLLYQEECSAKLRSSYTTQNDWINHMSSQHARVWVCQIKGHETHLFRNPADLETHLQDQHSDIIGTDQISYLAARSARESSDILGALSTANMAGTGEGLPVCPFCNFAAPDRCPTAESSRETYQKAYDHILGHLKVIAHKSLPPALQTPQPISLRSFKIAIICGSSLTARAMCKVFNEDSNMDHLFQKRIDDRNSYSLAAIGRHNVVLVHIAKTGKSGPETLFSDIRRNFPYVKLIVLVDVYPVIPPRLNIEINLGDVIVGDRVQRSSVMTQRYPYFSNLNHKPGARVRSVLANMRTTQFRKMVQQRVSTNLEVLRKYQSLATTYRSTGYSKSAIQMHHGGRDLERFSHIDNLERQSNGNPDPNFHFGAIGSHSSPLELYSRRPTFTDYFREETVIQSTRDLIPYRQNKDERESYAASTAAAFTSAILDFWPSDTSTEDSAISDPVYHISIPKNEEFVERKTSMEALQDKLFRSDAEQITIYESISSGKTQLALWLAYWVKDNMQDYSVFWAAAMSKYAFEHDCHQIVKRLGYRCTAGDDPKIVLQRYLRSYSSGKWILILDGASDEDLTYGQYDHPFEISEFLPNSRKGLILVTTGSKEVALVGDAVVTLSFMTPDESFSLLSRSLVSTSHDQAMVKELLEIIPHQPVGISLAAAYININEVAISSYIGFLKDAERSAMTLLNDISDTRLNIYSTFYMSFEQIEKHFSLAARVLLFVSFFEQSIIRTSILPGAENVQQFEGAMKILYEYGFLATKHDGDILHIHRHIHRATRIWTQKRGFGDRHRGAVAAHLVRILTTNILGTRLWRELSLTPIMVFLAFQKHFNRDVCDLGCLVGQHLRQIGRVEEAIEILEAVLKSQNSALGKGEACYLALEFELASCRTIGTSNCS</sequence>
<dbReference type="RefSeq" id="XP_011320666.1">
    <property type="nucleotide sequence ID" value="XM_011322364.1"/>
</dbReference>
<dbReference type="Gene3D" id="3.40.50.1580">
    <property type="entry name" value="Nucleoside phosphorylase domain"/>
    <property type="match status" value="1"/>
</dbReference>
<dbReference type="EnsemblFungi" id="CEF76416">
    <property type="protein sequence ID" value="CEF76416"/>
    <property type="gene ID" value="FGRRES_08147"/>
</dbReference>
<evidence type="ECO:0000313" key="4">
    <source>
        <dbReference type="Proteomes" id="UP000070720"/>
    </source>
</evidence>
<name>I1RV82_GIBZE</name>
<reference evidence="3" key="4">
    <citation type="submission" date="2017-01" db="UniProtKB">
        <authorList>
            <consortium name="EnsemblFungi"/>
        </authorList>
    </citation>
    <scope>IDENTIFICATION</scope>
    <source>
        <strain evidence="3">PH-1 / ATCC MYA-4620 / FGSC 9075 / NRRL 31084</strain>
    </source>
</reference>
<feature type="region of interest" description="Disordered" evidence="1">
    <location>
        <begin position="56"/>
        <end position="94"/>
    </location>
</feature>
<dbReference type="PANTHER" id="PTHR46082:SF6">
    <property type="entry name" value="AAA+ ATPASE DOMAIN-CONTAINING PROTEIN-RELATED"/>
    <property type="match status" value="1"/>
</dbReference>
<reference evidence="3 4" key="1">
    <citation type="journal article" date="2007" name="Science">
        <title>The Fusarium graminearum genome reveals a link between localized polymorphism and pathogen specialization.</title>
        <authorList>
            <person name="Cuomo C.A."/>
            <person name="Gueldener U."/>
            <person name="Xu J.-R."/>
            <person name="Trail F."/>
            <person name="Turgeon B.G."/>
            <person name="Di Pietro A."/>
            <person name="Walton J.D."/>
            <person name="Ma L.-J."/>
            <person name="Baker S.E."/>
            <person name="Rep M."/>
            <person name="Adam G."/>
            <person name="Antoniw J."/>
            <person name="Baldwin T."/>
            <person name="Calvo S.E."/>
            <person name="Chang Y.-L."/>
            <person name="DeCaprio D."/>
            <person name="Gale L.R."/>
            <person name="Gnerre S."/>
            <person name="Goswami R.S."/>
            <person name="Hammond-Kosack K."/>
            <person name="Harris L.J."/>
            <person name="Hilburn K."/>
            <person name="Kennell J.C."/>
            <person name="Kroken S."/>
            <person name="Magnuson J.K."/>
            <person name="Mannhaupt G."/>
            <person name="Mauceli E.W."/>
            <person name="Mewes H.-W."/>
            <person name="Mitterbauer R."/>
            <person name="Muehlbauer G."/>
            <person name="Muensterkoetter M."/>
            <person name="Nelson D."/>
            <person name="O'Donnell K."/>
            <person name="Ouellet T."/>
            <person name="Qi W."/>
            <person name="Quesneville H."/>
            <person name="Roncero M.I.G."/>
            <person name="Seong K.-Y."/>
            <person name="Tetko I.V."/>
            <person name="Urban M."/>
            <person name="Waalwijk C."/>
            <person name="Ward T.J."/>
            <person name="Yao J."/>
            <person name="Birren B.W."/>
            <person name="Kistler H.C."/>
        </authorList>
    </citation>
    <scope>NUCLEOTIDE SEQUENCE [LARGE SCALE GENOMIC DNA]</scope>
    <source>
        <strain evidence="4">ATCC MYA-4620 / CBS 123657 / FGSC 9075 / NRRL 31084 / PH-1</strain>
        <strain evidence="3">PH-1 / ATCC MYA-4620 / FGSC 9075 / NRRL 31084</strain>
    </source>
</reference>
<dbReference type="AlphaFoldDB" id="I1RV82"/>
<dbReference type="GO" id="GO:0003824">
    <property type="term" value="F:catalytic activity"/>
    <property type="evidence" value="ECO:0007669"/>
    <property type="project" value="InterPro"/>
</dbReference>
<accession>I1RV82</accession>
<dbReference type="HOGENOM" id="CLU_286676_0_0_1"/>
<evidence type="ECO:0000256" key="1">
    <source>
        <dbReference type="SAM" id="MobiDB-lite"/>
    </source>
</evidence>
<reference evidence="2 4" key="3">
    <citation type="journal article" date="2015" name="BMC Genomics">
        <title>The completed genome sequence of the pathogenic ascomycete fungus Fusarium graminearum.</title>
        <authorList>
            <person name="King R."/>
            <person name="Urban M."/>
            <person name="Hammond-Kosack M.C."/>
            <person name="Hassani-Pak K."/>
            <person name="Hammond-Kosack K.E."/>
        </authorList>
    </citation>
    <scope>NUCLEOTIDE SEQUENCE [LARGE SCALE GENOMIC DNA]</scope>
    <source>
        <strain evidence="4">ATCC MYA-4620 / CBS 123657 / FGSC 9075 / NRRL 31084 / PH-1</strain>
        <strain evidence="2">PH-1</strain>
    </source>
</reference>
<dbReference type="EMBL" id="HG970333">
    <property type="protein sequence ID" value="CEF76416.1"/>
    <property type="molecule type" value="Genomic_DNA"/>
</dbReference>
<dbReference type="KEGG" id="fgr:FGSG_08147"/>
<dbReference type="STRING" id="229533.I1RV82"/>
<dbReference type="Gene3D" id="3.40.50.300">
    <property type="entry name" value="P-loop containing nucleotide triphosphate hydrolases"/>
    <property type="match status" value="1"/>
</dbReference>
<dbReference type="InterPro" id="IPR035994">
    <property type="entry name" value="Nucleoside_phosphorylase_sf"/>
</dbReference>
<dbReference type="InterPro" id="IPR053137">
    <property type="entry name" value="NLR-like"/>
</dbReference>